<dbReference type="OrthoDB" id="9815599at2"/>
<accession>A0A6I0F5X7</accession>
<dbReference type="RefSeq" id="WP_151860126.1">
    <property type="nucleotide sequence ID" value="NZ_WBZC01000010.1"/>
</dbReference>
<dbReference type="PROSITE" id="PS51819">
    <property type="entry name" value="VOC"/>
    <property type="match status" value="1"/>
</dbReference>
<dbReference type="Pfam" id="PF00903">
    <property type="entry name" value="Glyoxalase"/>
    <property type="match status" value="1"/>
</dbReference>
<evidence type="ECO:0000313" key="2">
    <source>
        <dbReference type="EMBL" id="KAB3537295.1"/>
    </source>
</evidence>
<feature type="domain" description="VOC" evidence="1">
    <location>
        <begin position="3"/>
        <end position="133"/>
    </location>
</feature>
<dbReference type="SUPFAM" id="SSF54593">
    <property type="entry name" value="Glyoxalase/Bleomycin resistance protein/Dihydroxybiphenyl dioxygenase"/>
    <property type="match status" value="1"/>
</dbReference>
<keyword evidence="3" id="KW-1185">Reference proteome</keyword>
<reference evidence="2 3" key="1">
    <citation type="submission" date="2019-10" db="EMBL/GenBank/DDBJ databases">
        <title>Alkaliphilus serpentinus sp. nov. and Alkaliphilus pronyensis sp. nov., two novel anaerobic alkaliphilic species isolated from the serpentinized-hosted hydrothermal field of the Prony Bay (New Caledonia).</title>
        <authorList>
            <person name="Postec A."/>
        </authorList>
    </citation>
    <scope>NUCLEOTIDE SEQUENCE [LARGE SCALE GENOMIC DNA]</scope>
    <source>
        <strain evidence="2 3">LacV</strain>
    </source>
</reference>
<dbReference type="PANTHER" id="PTHR36503:SF1">
    <property type="entry name" value="BLR2520 PROTEIN"/>
    <property type="match status" value="1"/>
</dbReference>
<protein>
    <submittedName>
        <fullName evidence="2">VOC family protein</fullName>
    </submittedName>
</protein>
<comment type="caution">
    <text evidence="2">The sequence shown here is derived from an EMBL/GenBank/DDBJ whole genome shotgun (WGS) entry which is preliminary data.</text>
</comment>
<dbReference type="AlphaFoldDB" id="A0A6I0F5X7"/>
<dbReference type="InterPro" id="IPR004360">
    <property type="entry name" value="Glyas_Fos-R_dOase_dom"/>
</dbReference>
<sequence length="151" mass="17116">MNRLNIVTLGTKDIVKAYEFYKKLGFDTSIRGEEANPDIIFFKNEGTKIALFPLEELAKDVNKENPPSISNGFSFPGFTLAYNGKSNKEVDEIMSMAESAGAKIVKKPQKTDWGGYSGYFTDLDGYYWEVAYGECWEFDDSNMLIVKDEEK</sequence>
<organism evidence="2 3">
    <name type="scientific">Alkaliphilus pronyensis</name>
    <dbReference type="NCBI Taxonomy" id="1482732"/>
    <lineage>
        <taxon>Bacteria</taxon>
        <taxon>Bacillati</taxon>
        <taxon>Bacillota</taxon>
        <taxon>Clostridia</taxon>
        <taxon>Peptostreptococcales</taxon>
        <taxon>Natronincolaceae</taxon>
        <taxon>Alkaliphilus</taxon>
    </lineage>
</organism>
<dbReference type="CDD" id="cd07251">
    <property type="entry name" value="VOC_like"/>
    <property type="match status" value="1"/>
</dbReference>
<gene>
    <name evidence="2" type="ORF">F8154_03105</name>
</gene>
<dbReference type="PANTHER" id="PTHR36503">
    <property type="entry name" value="BLR2520 PROTEIN"/>
    <property type="match status" value="1"/>
</dbReference>
<dbReference type="InterPro" id="IPR029068">
    <property type="entry name" value="Glyas_Bleomycin-R_OHBP_Dase"/>
</dbReference>
<proteinExistence type="predicted"/>
<evidence type="ECO:0000259" key="1">
    <source>
        <dbReference type="PROSITE" id="PS51819"/>
    </source>
</evidence>
<evidence type="ECO:0000313" key="3">
    <source>
        <dbReference type="Proteomes" id="UP000432715"/>
    </source>
</evidence>
<name>A0A6I0F5X7_9FIRM</name>
<dbReference type="Gene3D" id="3.10.180.10">
    <property type="entry name" value="2,3-Dihydroxybiphenyl 1,2-Dioxygenase, domain 1"/>
    <property type="match status" value="1"/>
</dbReference>
<dbReference type="InterPro" id="IPR037523">
    <property type="entry name" value="VOC_core"/>
</dbReference>
<dbReference type="EMBL" id="WBZC01000010">
    <property type="protein sequence ID" value="KAB3537295.1"/>
    <property type="molecule type" value="Genomic_DNA"/>
</dbReference>
<dbReference type="Proteomes" id="UP000432715">
    <property type="component" value="Unassembled WGS sequence"/>
</dbReference>